<organism evidence="3 4">
    <name type="scientific">Rhizophagus irregularis</name>
    <dbReference type="NCBI Taxonomy" id="588596"/>
    <lineage>
        <taxon>Eukaryota</taxon>
        <taxon>Fungi</taxon>
        <taxon>Fungi incertae sedis</taxon>
        <taxon>Mucoromycota</taxon>
        <taxon>Glomeromycotina</taxon>
        <taxon>Glomeromycetes</taxon>
        <taxon>Glomerales</taxon>
        <taxon>Glomeraceae</taxon>
        <taxon>Rhizophagus</taxon>
    </lineage>
</organism>
<dbReference type="VEuPathDB" id="FungiDB:FUN_006811"/>
<name>A0A2I1GDD7_9GLOM</name>
<evidence type="ECO:0000313" key="3">
    <source>
        <dbReference type="EMBL" id="PKY44639.1"/>
    </source>
</evidence>
<feature type="binding site" evidence="1">
    <location>
        <position position="489"/>
    </location>
    <ligand>
        <name>ATP</name>
        <dbReference type="ChEBI" id="CHEBI:30616"/>
    </ligand>
</feature>
<dbReference type="VEuPathDB" id="FungiDB:RhiirA1_447994"/>
<dbReference type="InterPro" id="IPR001245">
    <property type="entry name" value="Ser-Thr/Tyr_kinase_cat_dom"/>
</dbReference>
<dbReference type="GO" id="GO:0004674">
    <property type="term" value="F:protein serine/threonine kinase activity"/>
    <property type="evidence" value="ECO:0007669"/>
    <property type="project" value="TreeGrafter"/>
</dbReference>
<keyword evidence="3" id="KW-0808">Transferase</keyword>
<dbReference type="AlphaFoldDB" id="A0A2I1GDD7"/>
<keyword evidence="1" id="KW-0547">Nucleotide-binding</keyword>
<reference evidence="3 4" key="1">
    <citation type="submission" date="2015-10" db="EMBL/GenBank/DDBJ databases">
        <title>Genome analyses suggest a sexual origin of heterokaryosis in a supposedly ancient asexual fungus.</title>
        <authorList>
            <person name="Ropars J."/>
            <person name="Sedzielewska K."/>
            <person name="Noel J."/>
            <person name="Charron P."/>
            <person name="Farinelli L."/>
            <person name="Marton T."/>
            <person name="Kruger M."/>
            <person name="Pelin A."/>
            <person name="Brachmann A."/>
            <person name="Corradi N."/>
        </authorList>
    </citation>
    <scope>NUCLEOTIDE SEQUENCE [LARGE SCALE GENOMIC DNA]</scope>
    <source>
        <strain evidence="3 4">A4</strain>
    </source>
</reference>
<dbReference type="PROSITE" id="PS00107">
    <property type="entry name" value="PROTEIN_KINASE_ATP"/>
    <property type="match status" value="1"/>
</dbReference>
<dbReference type="InterPro" id="IPR059179">
    <property type="entry name" value="MLKL-like_MCAfunc"/>
</dbReference>
<evidence type="ECO:0000256" key="1">
    <source>
        <dbReference type="PROSITE-ProRule" id="PRU10141"/>
    </source>
</evidence>
<dbReference type="EMBL" id="LLXI01000336">
    <property type="protein sequence ID" value="PKY44639.1"/>
    <property type="molecule type" value="Genomic_DNA"/>
</dbReference>
<sequence length="762" mass="89274">MSENSVEDSQESKTKVLDNEWVVESEETETVAVETETESKILPLIREVTKKYDGMVEMCQMAEHNKEVYELLSKIEKTDMALSNLMIHKKKNTKYFSEKNYTNLCRLVAVIDEIRENIAEISQLKGYKVEIYRNLNNEFDNTVQLLDLKLEVPFSNFLPRIKKVNFLPLVREVTKIHNEIIEVYQTAQYNKKTCWSMMKRVEIAEIALRNLRDNSKHFSRESYINLRRLINIIDKIRKFVTGISQLEGYRNYIQFKRNIEETFEDLNKEFNSVIQLLNFFPSPADAPVCAGMETASKVEVLFTSFLPLIREVNKIYNEIDEIYKAAQYYKKTCEAMLERVKIANTAVNNLKIRNLEFFSKKNFINFRNLVTVISEIRQFLAEISQSKGSYKKYGRAKDVQEKFSNLNDEFETAIRLLQFFLVIYFNARADDEKKIKADIEEEWIKKKIEDEDIHYFEYSEFNDIVEIGKGGFGVVNMAVTNDGMQVALKGLIEKKTSKIEEDDIKKFVNELKLVRMVDFHQNVNSFLGIAKDDIGNYIMVLEYANEGNLRDYLLNEKWRDLRKKDSLEWKDKINMALDITCGLKCLHSKEIIHRDLHSKNILVNNGRLLIADFGLSKQLIEVTSSSVTNRMGMIEYIEPQVYRNMNYIRDKKSDIYSLGVLFWEITSGRPPFFNRDDQSIFALCHHICSGHREEPIKDTPLEYQQLYQKCWDGNPELRPDINQVYDIILSQIDAHTNEQNLVVPHCNNQSCQSDYYISDSID</sequence>
<dbReference type="GO" id="GO:0005524">
    <property type="term" value="F:ATP binding"/>
    <property type="evidence" value="ECO:0007669"/>
    <property type="project" value="UniProtKB-UniRule"/>
</dbReference>
<dbReference type="PANTHER" id="PTHR44329">
    <property type="entry name" value="SERINE/THREONINE-PROTEIN KINASE TNNI3K-RELATED"/>
    <property type="match status" value="1"/>
</dbReference>
<gene>
    <name evidence="3" type="ORF">RhiirA4_514341</name>
</gene>
<dbReference type="InterPro" id="IPR051681">
    <property type="entry name" value="Ser/Thr_Kinases-Pseudokinases"/>
</dbReference>
<keyword evidence="4" id="KW-1185">Reference proteome</keyword>
<dbReference type="GO" id="GO:0007166">
    <property type="term" value="P:cell surface receptor signaling pathway"/>
    <property type="evidence" value="ECO:0007669"/>
    <property type="project" value="InterPro"/>
</dbReference>
<dbReference type="InterPro" id="IPR000719">
    <property type="entry name" value="Prot_kinase_dom"/>
</dbReference>
<dbReference type="Proteomes" id="UP000234323">
    <property type="component" value="Unassembled WGS sequence"/>
</dbReference>
<dbReference type="Gene3D" id="1.10.510.10">
    <property type="entry name" value="Transferase(Phosphotransferase) domain 1"/>
    <property type="match status" value="1"/>
</dbReference>
<accession>A0A2I1GDD7</accession>
<dbReference type="SUPFAM" id="SSF56112">
    <property type="entry name" value="Protein kinase-like (PK-like)"/>
    <property type="match status" value="1"/>
</dbReference>
<dbReference type="InterPro" id="IPR017441">
    <property type="entry name" value="Protein_kinase_ATP_BS"/>
</dbReference>
<dbReference type="VEuPathDB" id="FungiDB:RhiirFUN_010718"/>
<feature type="domain" description="Protein kinase" evidence="2">
    <location>
        <begin position="461"/>
        <end position="728"/>
    </location>
</feature>
<dbReference type="Pfam" id="PF07714">
    <property type="entry name" value="PK_Tyr_Ser-Thr"/>
    <property type="match status" value="1"/>
</dbReference>
<dbReference type="PROSITE" id="PS50011">
    <property type="entry name" value="PROTEIN_KINASE_DOM"/>
    <property type="match status" value="1"/>
</dbReference>
<keyword evidence="3" id="KW-0418">Kinase</keyword>
<dbReference type="PRINTS" id="PR00109">
    <property type="entry name" value="TYRKINASE"/>
</dbReference>
<comment type="caution">
    <text evidence="3">The sequence shown here is derived from an EMBL/GenBank/DDBJ whole genome shotgun (WGS) entry which is preliminary data.</text>
</comment>
<dbReference type="InterPro" id="IPR011009">
    <property type="entry name" value="Kinase-like_dom_sf"/>
</dbReference>
<dbReference type="Gene3D" id="1.20.930.20">
    <property type="entry name" value="Adaptor protein Cbl, N-terminal domain"/>
    <property type="match status" value="3"/>
</dbReference>
<dbReference type="InterPro" id="IPR036537">
    <property type="entry name" value="Adaptor_Cbl_N_dom_sf"/>
</dbReference>
<dbReference type="CDD" id="cd21037">
    <property type="entry name" value="MLKL_NTD"/>
    <property type="match status" value="2"/>
</dbReference>
<proteinExistence type="predicted"/>
<evidence type="ECO:0000259" key="2">
    <source>
        <dbReference type="PROSITE" id="PS50011"/>
    </source>
</evidence>
<protein>
    <submittedName>
        <fullName evidence="3">Kinase-like protein</fullName>
    </submittedName>
</protein>
<evidence type="ECO:0000313" key="4">
    <source>
        <dbReference type="Proteomes" id="UP000234323"/>
    </source>
</evidence>
<keyword evidence="1" id="KW-0067">ATP-binding</keyword>